<evidence type="ECO:0000256" key="4">
    <source>
        <dbReference type="ARBA" id="ARBA00022989"/>
    </source>
</evidence>
<dbReference type="GO" id="GO:0030134">
    <property type="term" value="C:COPII-coated ER to Golgi transport vesicle"/>
    <property type="evidence" value="ECO:0007669"/>
    <property type="project" value="TreeGrafter"/>
</dbReference>
<dbReference type="PROSITE" id="PS51328">
    <property type="entry name" value="L_LECTIN_LIKE"/>
    <property type="match status" value="1"/>
</dbReference>
<feature type="chain" id="PRO_5035421474" description="L-type lectin-like domain-containing protein" evidence="8">
    <location>
        <begin position="21"/>
        <end position="318"/>
    </location>
</feature>
<dbReference type="InterPro" id="IPR005052">
    <property type="entry name" value="Lectin_leg"/>
</dbReference>
<dbReference type="PANTHER" id="PTHR12223:SF45">
    <property type="entry name" value="RE50040P"/>
    <property type="match status" value="1"/>
</dbReference>
<dbReference type="EMBL" id="SRPY01000951">
    <property type="protein sequence ID" value="KAG5915770.1"/>
    <property type="molecule type" value="Genomic_DNA"/>
</dbReference>
<reference evidence="10" key="1">
    <citation type="journal article" date="2020" name="bioRxiv">
        <title>Whole genome comparisons of ergot fungi reveals the divergence and evolution of species within the genus Claviceps are the result of varying mechanisms driving genome evolution and host range expansion.</title>
        <authorList>
            <person name="Wyka S.A."/>
            <person name="Mondo S.J."/>
            <person name="Liu M."/>
            <person name="Dettman J."/>
            <person name="Nalam V."/>
            <person name="Broders K.D."/>
        </authorList>
    </citation>
    <scope>NUCLEOTIDE SEQUENCE</scope>
    <source>
        <strain evidence="10">CCC 489</strain>
    </source>
</reference>
<evidence type="ECO:0000256" key="7">
    <source>
        <dbReference type="SAM" id="Phobius"/>
    </source>
</evidence>
<dbReference type="Gene3D" id="2.60.120.200">
    <property type="match status" value="1"/>
</dbReference>
<dbReference type="AlphaFoldDB" id="A0A8K0J0U1"/>
<dbReference type="Pfam" id="PF03388">
    <property type="entry name" value="Lectin_leg-like"/>
    <property type="match status" value="1"/>
</dbReference>
<feature type="domain" description="L-type lectin-like" evidence="9">
    <location>
        <begin position="28"/>
        <end position="252"/>
    </location>
</feature>
<dbReference type="GO" id="GO:0000139">
    <property type="term" value="C:Golgi membrane"/>
    <property type="evidence" value="ECO:0007669"/>
    <property type="project" value="TreeGrafter"/>
</dbReference>
<dbReference type="CDD" id="cd07308">
    <property type="entry name" value="lectin_leg-like"/>
    <property type="match status" value="1"/>
</dbReference>
<evidence type="ECO:0000256" key="8">
    <source>
        <dbReference type="SAM" id="SignalP"/>
    </source>
</evidence>
<dbReference type="GO" id="GO:0005793">
    <property type="term" value="C:endoplasmic reticulum-Golgi intermediate compartment"/>
    <property type="evidence" value="ECO:0007669"/>
    <property type="project" value="TreeGrafter"/>
</dbReference>
<feature type="region of interest" description="Disordered" evidence="6">
    <location>
        <begin position="251"/>
        <end position="281"/>
    </location>
</feature>
<proteinExistence type="predicted"/>
<evidence type="ECO:0000259" key="9">
    <source>
        <dbReference type="PROSITE" id="PS51328"/>
    </source>
</evidence>
<evidence type="ECO:0000313" key="10">
    <source>
        <dbReference type="EMBL" id="KAG5915770.1"/>
    </source>
</evidence>
<comment type="subcellular location">
    <subcellularLocation>
        <location evidence="1">Membrane</location>
        <topology evidence="1">Single-pass type I membrane protein</topology>
    </subcellularLocation>
</comment>
<accession>A0A8K0J0U1</accession>
<name>A0A8K0J0U1_9HYPO</name>
<evidence type="ECO:0000256" key="6">
    <source>
        <dbReference type="SAM" id="MobiDB-lite"/>
    </source>
</evidence>
<dbReference type="FunFam" id="2.60.120.200:FF:000095">
    <property type="entry name" value="Lectin family integral membrane protein"/>
    <property type="match status" value="1"/>
</dbReference>
<gene>
    <name evidence="10" type="ORF">E4U42_007915</name>
</gene>
<evidence type="ECO:0000313" key="11">
    <source>
        <dbReference type="Proteomes" id="UP000811619"/>
    </source>
</evidence>
<feature type="transmembrane region" description="Helical" evidence="7">
    <location>
        <begin position="288"/>
        <end position="309"/>
    </location>
</feature>
<feature type="signal peptide" evidence="8">
    <location>
        <begin position="1"/>
        <end position="20"/>
    </location>
</feature>
<dbReference type="GO" id="GO:0005789">
    <property type="term" value="C:endoplasmic reticulum membrane"/>
    <property type="evidence" value="ECO:0007669"/>
    <property type="project" value="TreeGrafter"/>
</dbReference>
<protein>
    <recommendedName>
        <fullName evidence="9">L-type lectin-like domain-containing protein</fullName>
    </recommendedName>
</protein>
<dbReference type="SUPFAM" id="SSF49899">
    <property type="entry name" value="Concanavalin A-like lectins/glucanases"/>
    <property type="match status" value="1"/>
</dbReference>
<dbReference type="PANTHER" id="PTHR12223">
    <property type="entry name" value="VESICULAR MANNOSE-BINDING LECTIN"/>
    <property type="match status" value="1"/>
</dbReference>
<dbReference type="InterPro" id="IPR051136">
    <property type="entry name" value="Intracellular_Lectin-GPT"/>
</dbReference>
<evidence type="ECO:0000256" key="1">
    <source>
        <dbReference type="ARBA" id="ARBA00004479"/>
    </source>
</evidence>
<feature type="compositionally biased region" description="Polar residues" evidence="6">
    <location>
        <begin position="251"/>
        <end position="260"/>
    </location>
</feature>
<comment type="caution">
    <text evidence="10">The sequence shown here is derived from an EMBL/GenBank/DDBJ whole genome shotgun (WGS) entry which is preliminary data.</text>
</comment>
<keyword evidence="4 7" id="KW-1133">Transmembrane helix</keyword>
<evidence type="ECO:0000256" key="3">
    <source>
        <dbReference type="ARBA" id="ARBA00022729"/>
    </source>
</evidence>
<keyword evidence="5 7" id="KW-0472">Membrane</keyword>
<keyword evidence="3 8" id="KW-0732">Signal</keyword>
<keyword evidence="11" id="KW-1185">Reference proteome</keyword>
<dbReference type="Proteomes" id="UP000811619">
    <property type="component" value="Unassembled WGS sequence"/>
</dbReference>
<dbReference type="InterPro" id="IPR013320">
    <property type="entry name" value="ConA-like_dom_sf"/>
</dbReference>
<dbReference type="GO" id="GO:0006888">
    <property type="term" value="P:endoplasmic reticulum to Golgi vesicle-mediated transport"/>
    <property type="evidence" value="ECO:0007669"/>
    <property type="project" value="TreeGrafter"/>
</dbReference>
<keyword evidence="2 7" id="KW-0812">Transmembrane</keyword>
<dbReference type="OrthoDB" id="270293at2759"/>
<sequence>MRLSAFPAALVAGLVGVAQADHESGLKSLSLRTHTIEKPFLDTDMQSRWFEFGGDAIIRTDSYIRLTSDLPSQSGWLFSRLPLTATNWEVEVEFQISGKHQLYGDGLAMWITKERGQRGVVFGSVDRFEGLGIFIDTYKNNRPGVSFPYVMAMHGDGQKSYNKNDDGRDGELAGCSARGIRHASVPTKLRLTYIQDKQLKLDIHYKEEGEWTSCFVVDKPPQIPTVAYLGFSAETGELSDNHDIISVTTKNLYSSPDTSGNGKGAGPSQGRNSNHGGSSRGHGTRAMFLTKLFLFIIVLVGGYIGYTAYRAKSRSHRF</sequence>
<dbReference type="GO" id="GO:0005537">
    <property type="term" value="F:D-mannose binding"/>
    <property type="evidence" value="ECO:0007669"/>
    <property type="project" value="TreeGrafter"/>
</dbReference>
<organism evidence="10 11">
    <name type="scientific">Claviceps africana</name>
    <dbReference type="NCBI Taxonomy" id="83212"/>
    <lineage>
        <taxon>Eukaryota</taxon>
        <taxon>Fungi</taxon>
        <taxon>Dikarya</taxon>
        <taxon>Ascomycota</taxon>
        <taxon>Pezizomycotina</taxon>
        <taxon>Sordariomycetes</taxon>
        <taxon>Hypocreomycetidae</taxon>
        <taxon>Hypocreales</taxon>
        <taxon>Clavicipitaceae</taxon>
        <taxon>Claviceps</taxon>
    </lineage>
</organism>
<evidence type="ECO:0000256" key="2">
    <source>
        <dbReference type="ARBA" id="ARBA00022692"/>
    </source>
</evidence>
<evidence type="ECO:0000256" key="5">
    <source>
        <dbReference type="ARBA" id="ARBA00023136"/>
    </source>
</evidence>